<dbReference type="HAMAP" id="MF_00361">
    <property type="entry name" value="NAD_kinase"/>
    <property type="match status" value="1"/>
</dbReference>
<evidence type="ECO:0000256" key="3">
    <source>
        <dbReference type="ARBA" id="ARBA00022741"/>
    </source>
</evidence>
<proteinExistence type="inferred from homology"/>
<evidence type="ECO:0000313" key="8">
    <source>
        <dbReference type="EMBL" id="ODV60057.1"/>
    </source>
</evidence>
<dbReference type="GO" id="GO:0019674">
    <property type="term" value="P:NAD+ metabolic process"/>
    <property type="evidence" value="ECO:0007669"/>
    <property type="project" value="InterPro"/>
</dbReference>
<reference evidence="9" key="1">
    <citation type="submission" date="2016-05" db="EMBL/GenBank/DDBJ databases">
        <title>Comparative genomics of biotechnologically important yeasts.</title>
        <authorList>
            <consortium name="DOE Joint Genome Institute"/>
            <person name="Riley R."/>
            <person name="Haridas S."/>
            <person name="Wolfe K.H."/>
            <person name="Lopes M.R."/>
            <person name="Hittinger C.T."/>
            <person name="Goker M."/>
            <person name="Salamov A."/>
            <person name="Wisecaver J."/>
            <person name="Long T.M."/>
            <person name="Aerts A.L."/>
            <person name="Barry K."/>
            <person name="Choi C."/>
            <person name="Clum A."/>
            <person name="Coughlan A.Y."/>
            <person name="Deshpande S."/>
            <person name="Douglass A.P."/>
            <person name="Hanson S.J."/>
            <person name="Klenk H.-P."/>
            <person name="Labutti K."/>
            <person name="Lapidus A."/>
            <person name="Lindquist E."/>
            <person name="Lipzen A."/>
            <person name="Meier-Kolthoff J.P."/>
            <person name="Ohm R.A."/>
            <person name="Otillar R.P."/>
            <person name="Pangilinan J."/>
            <person name="Peng Y."/>
            <person name="Rokas A."/>
            <person name="Rosa C.A."/>
            <person name="Scheuner C."/>
            <person name="Sibirny A.A."/>
            <person name="Slot J.C."/>
            <person name="Stielow J.B."/>
            <person name="Sun H."/>
            <person name="Kurtzman C.P."/>
            <person name="Blackwell M."/>
            <person name="Grigoriev I.V."/>
            <person name="Jeffries T.W."/>
        </authorList>
    </citation>
    <scope>NUCLEOTIDE SEQUENCE [LARGE SCALE GENOMIC DNA]</scope>
    <source>
        <strain evidence="9">DSM 1968</strain>
    </source>
</reference>
<keyword evidence="7" id="KW-0520">NAD</keyword>
<feature type="non-terminal residue" evidence="8">
    <location>
        <position position="1"/>
    </location>
</feature>
<accession>A0A1D2VF06</accession>
<dbReference type="Proteomes" id="UP000095038">
    <property type="component" value="Unassembled WGS sequence"/>
</dbReference>
<dbReference type="Pfam" id="PF20143">
    <property type="entry name" value="NAD_kinase_C"/>
    <property type="match status" value="1"/>
</dbReference>
<dbReference type="Pfam" id="PF01513">
    <property type="entry name" value="NAD_kinase"/>
    <property type="match status" value="1"/>
</dbReference>
<organism evidence="8 9">
    <name type="scientific">Ascoidea rubescens DSM 1968</name>
    <dbReference type="NCBI Taxonomy" id="1344418"/>
    <lineage>
        <taxon>Eukaryota</taxon>
        <taxon>Fungi</taxon>
        <taxon>Dikarya</taxon>
        <taxon>Ascomycota</taxon>
        <taxon>Saccharomycotina</taxon>
        <taxon>Saccharomycetes</taxon>
        <taxon>Ascoideaceae</taxon>
        <taxon>Ascoidea</taxon>
    </lineage>
</organism>
<dbReference type="GO" id="GO:0003951">
    <property type="term" value="F:NAD+ kinase activity"/>
    <property type="evidence" value="ECO:0007669"/>
    <property type="project" value="InterPro"/>
</dbReference>
<keyword evidence="3" id="KW-0547">Nucleotide-binding</keyword>
<dbReference type="FunFam" id="2.60.200.30:FF:000009">
    <property type="entry name" value="Poly(P)/ATP NAD kinase"/>
    <property type="match status" value="1"/>
</dbReference>
<evidence type="ECO:0000313" key="9">
    <source>
        <dbReference type="Proteomes" id="UP000095038"/>
    </source>
</evidence>
<dbReference type="GO" id="GO:0005524">
    <property type="term" value="F:ATP binding"/>
    <property type="evidence" value="ECO:0007669"/>
    <property type="project" value="UniProtKB-KW"/>
</dbReference>
<gene>
    <name evidence="8" type="ORF">ASCRUDRAFT_21667</name>
</gene>
<dbReference type="InterPro" id="IPR016064">
    <property type="entry name" value="NAD/diacylglycerol_kinase_sf"/>
</dbReference>
<dbReference type="GeneID" id="30963337"/>
<keyword evidence="5" id="KW-0067">ATP-binding</keyword>
<dbReference type="PANTHER" id="PTHR20275:SF0">
    <property type="entry name" value="NAD KINASE"/>
    <property type="match status" value="1"/>
</dbReference>
<name>A0A1D2VF06_9ASCO</name>
<dbReference type="FunCoup" id="A0A1D2VF06">
    <property type="interactions" value="560"/>
</dbReference>
<dbReference type="InterPro" id="IPR002504">
    <property type="entry name" value="NADK"/>
</dbReference>
<dbReference type="STRING" id="1344418.A0A1D2VF06"/>
<dbReference type="InParanoid" id="A0A1D2VF06"/>
<dbReference type="PANTHER" id="PTHR20275">
    <property type="entry name" value="NAD KINASE"/>
    <property type="match status" value="1"/>
</dbReference>
<dbReference type="Gene3D" id="3.40.50.10330">
    <property type="entry name" value="Probable inorganic polyphosphate/atp-NAD kinase, domain 1"/>
    <property type="match status" value="1"/>
</dbReference>
<dbReference type="OrthoDB" id="24581at2759"/>
<evidence type="ECO:0000256" key="2">
    <source>
        <dbReference type="ARBA" id="ARBA00022679"/>
    </source>
</evidence>
<dbReference type="GO" id="GO:0006741">
    <property type="term" value="P:NADP+ biosynthetic process"/>
    <property type="evidence" value="ECO:0007669"/>
    <property type="project" value="InterPro"/>
</dbReference>
<keyword evidence="2" id="KW-0808">Transferase</keyword>
<keyword evidence="4 8" id="KW-0418">Kinase</keyword>
<evidence type="ECO:0000256" key="1">
    <source>
        <dbReference type="ARBA" id="ARBA00010995"/>
    </source>
</evidence>
<dbReference type="InterPro" id="IPR017437">
    <property type="entry name" value="ATP-NAD_kinase_PpnK-typ_C"/>
</dbReference>
<evidence type="ECO:0000256" key="7">
    <source>
        <dbReference type="ARBA" id="ARBA00023027"/>
    </source>
</evidence>
<sequence>LKKFCKNLSKSTFRIELNTILIVTKARDNSLISLTKELALHLLTHYPNIVVYIDSNLSTSKTCQLNNFSRLKYWDKQLVLTNPKLFDLVITLGGDGTILFVSSLFQNFVPPIIGFSLGSLGFLTNFQFNTYPTLFQYLSTNKIIKTNLRLRLECSVYDQHHHLVMQKIVLNEITIDRGPTPYICNLELYGNNSLITIAQADGLCIATPTGSTAYSLSAGGSLVHPEVNAISVTPICPHTLSFRPIVLPDNMTIKVNSSPESRNNAYLAFDGKARYELNKKSYVIIKTSPYYFPTVIHSNNEYFDSVSENLHWNVRKKQKPLS</sequence>
<evidence type="ECO:0000256" key="6">
    <source>
        <dbReference type="ARBA" id="ARBA00022857"/>
    </source>
</evidence>
<keyword evidence="9" id="KW-1185">Reference proteome</keyword>
<feature type="non-terminal residue" evidence="8">
    <location>
        <position position="322"/>
    </location>
</feature>
<dbReference type="RefSeq" id="XP_020046364.1">
    <property type="nucleotide sequence ID" value="XM_020189701.1"/>
</dbReference>
<dbReference type="SUPFAM" id="SSF111331">
    <property type="entry name" value="NAD kinase/diacylglycerol kinase-like"/>
    <property type="match status" value="1"/>
</dbReference>
<dbReference type="EMBL" id="KV454483">
    <property type="protein sequence ID" value="ODV60057.1"/>
    <property type="molecule type" value="Genomic_DNA"/>
</dbReference>
<comment type="similarity">
    <text evidence="1">Belongs to the NAD kinase family.</text>
</comment>
<protein>
    <submittedName>
        <fullName evidence="8">ATP-NAD kinase</fullName>
    </submittedName>
</protein>
<evidence type="ECO:0000256" key="5">
    <source>
        <dbReference type="ARBA" id="ARBA00022840"/>
    </source>
</evidence>
<dbReference type="AlphaFoldDB" id="A0A1D2VF06"/>
<dbReference type="InterPro" id="IPR017438">
    <property type="entry name" value="ATP-NAD_kinase_N"/>
</dbReference>
<evidence type="ECO:0000256" key="4">
    <source>
        <dbReference type="ARBA" id="ARBA00022777"/>
    </source>
</evidence>
<keyword evidence="6" id="KW-0521">NADP</keyword>
<dbReference type="Gene3D" id="2.60.200.30">
    <property type="entry name" value="Probable inorganic polyphosphate/atp-NAD kinase, domain 2"/>
    <property type="match status" value="1"/>
</dbReference>